<organism evidence="2 3">
    <name type="scientific">Phytohabitans maris</name>
    <dbReference type="NCBI Taxonomy" id="3071409"/>
    <lineage>
        <taxon>Bacteria</taxon>
        <taxon>Bacillati</taxon>
        <taxon>Actinomycetota</taxon>
        <taxon>Actinomycetes</taxon>
        <taxon>Micromonosporales</taxon>
        <taxon>Micromonosporaceae</taxon>
    </lineage>
</organism>
<reference evidence="2 3" key="1">
    <citation type="submission" date="2023-08" db="EMBL/GenBank/DDBJ databases">
        <title>Phytohabitans sansha sp. nov., isolated from marine sediment.</title>
        <authorList>
            <person name="Zhao Y."/>
            <person name="Yi K."/>
        </authorList>
    </citation>
    <scope>NUCLEOTIDE SEQUENCE [LARGE SCALE GENOMIC DNA]</scope>
    <source>
        <strain evidence="2 3">ZYX-F-186</strain>
    </source>
</reference>
<proteinExistence type="predicted"/>
<name>A0ABU0ZWC0_9ACTN</name>
<keyword evidence="3" id="KW-1185">Reference proteome</keyword>
<keyword evidence="1" id="KW-0472">Membrane</keyword>
<dbReference type="Proteomes" id="UP001230908">
    <property type="component" value="Unassembled WGS sequence"/>
</dbReference>
<keyword evidence="1" id="KW-1133">Transmembrane helix</keyword>
<evidence type="ECO:0000313" key="2">
    <source>
        <dbReference type="EMBL" id="MDQ7911329.1"/>
    </source>
</evidence>
<evidence type="ECO:0000256" key="1">
    <source>
        <dbReference type="SAM" id="Phobius"/>
    </source>
</evidence>
<dbReference type="EMBL" id="JAVHUY010000078">
    <property type="protein sequence ID" value="MDQ7911329.1"/>
    <property type="molecule type" value="Genomic_DNA"/>
</dbReference>
<protein>
    <submittedName>
        <fullName evidence="2">Uncharacterized protein</fullName>
    </submittedName>
</protein>
<sequence length="317" mass="34206">MTHDRAGFEKPAVDSLTAADRDSNIAPADTRVSFHAGRHVCRARGSRRTDLRKVKLLRAVVAAILGCAVTVSATAAPARAEEPPADVWAQYWDAAVDLLGSLLDKFSDGVLTPAEIYELVNQVIGAVNGVKADLLARLDNGLVNELRSKAEAAATSVHYLRYDATAAVLLGIVLPAAHSAKSHIDTVSSDGDLNAVGYSMITLYPLLETTEARLKVFDPRTRLVDYRQGLDHLVERMQPHCTETAQPNPGRYTYTCQFDGKTVQGIQYTSGNPTYTINGGPEIPGTLDHGLVRQLTMAGTARELAEKALQVLALRGY</sequence>
<gene>
    <name evidence="2" type="ORF">RB614_43255</name>
</gene>
<accession>A0ABU0ZWC0</accession>
<feature type="transmembrane region" description="Helical" evidence="1">
    <location>
        <begin position="56"/>
        <end position="76"/>
    </location>
</feature>
<comment type="caution">
    <text evidence="2">The sequence shown here is derived from an EMBL/GenBank/DDBJ whole genome shotgun (WGS) entry which is preliminary data.</text>
</comment>
<evidence type="ECO:0000313" key="3">
    <source>
        <dbReference type="Proteomes" id="UP001230908"/>
    </source>
</evidence>
<keyword evidence="1" id="KW-0812">Transmembrane</keyword>